<dbReference type="InterPro" id="IPR002397">
    <property type="entry name" value="Cyt_P450_B"/>
</dbReference>
<comment type="cofactor">
    <cofactor evidence="1">
        <name>heme</name>
        <dbReference type="ChEBI" id="CHEBI:30413"/>
    </cofactor>
</comment>
<organism evidence="8 9">
    <name type="scientific">Mycobacterium lacus</name>
    <dbReference type="NCBI Taxonomy" id="169765"/>
    <lineage>
        <taxon>Bacteria</taxon>
        <taxon>Bacillati</taxon>
        <taxon>Actinomycetota</taxon>
        <taxon>Actinomycetes</taxon>
        <taxon>Mycobacteriales</taxon>
        <taxon>Mycobacteriaceae</taxon>
        <taxon>Mycobacterium</taxon>
    </lineage>
</organism>
<keyword evidence="6" id="KW-0408">Iron</keyword>
<accession>A0A1X1XYB2</accession>
<dbReference type="GO" id="GO:0036199">
    <property type="term" value="F:cholest-4-en-3-one 26-monooxygenase activity"/>
    <property type="evidence" value="ECO:0007669"/>
    <property type="project" value="TreeGrafter"/>
</dbReference>
<evidence type="ECO:0000256" key="1">
    <source>
        <dbReference type="ARBA" id="ARBA00001971"/>
    </source>
</evidence>
<dbReference type="STRING" id="169765.AWC15_04215"/>
<evidence type="ECO:0000256" key="4">
    <source>
        <dbReference type="ARBA" id="ARBA00022723"/>
    </source>
</evidence>
<comment type="similarity">
    <text evidence="2">Belongs to the cytochrome P450 family.</text>
</comment>
<dbReference type="EMBL" id="AP022581">
    <property type="protein sequence ID" value="BBX96985.1"/>
    <property type="molecule type" value="Genomic_DNA"/>
</dbReference>
<dbReference type="SUPFAM" id="SSF48264">
    <property type="entry name" value="Cytochrome P450"/>
    <property type="match status" value="1"/>
</dbReference>
<dbReference type="AlphaFoldDB" id="A0A1X1XYB2"/>
<dbReference type="Gene3D" id="1.10.630.10">
    <property type="entry name" value="Cytochrome P450"/>
    <property type="match status" value="1"/>
</dbReference>
<evidence type="ECO:0000313" key="8">
    <source>
        <dbReference type="EMBL" id="BBX96985.1"/>
    </source>
</evidence>
<dbReference type="Pfam" id="PF00067">
    <property type="entry name" value="p450"/>
    <property type="match status" value="1"/>
</dbReference>
<dbReference type="Proteomes" id="UP000466396">
    <property type="component" value="Chromosome"/>
</dbReference>
<dbReference type="CDD" id="cd11033">
    <property type="entry name" value="CYP142-like"/>
    <property type="match status" value="1"/>
</dbReference>
<dbReference type="FunFam" id="1.10.630.10:FF:000018">
    <property type="entry name" value="Cytochrome P450 monooxygenase"/>
    <property type="match status" value="1"/>
</dbReference>
<protein>
    <submittedName>
        <fullName evidence="8">Methyl-branched lipid omega-hydroxylase</fullName>
    </submittedName>
</protein>
<name>A0A1X1XYB2_9MYCO</name>
<keyword evidence="3" id="KW-0349">Heme</keyword>
<sequence length="428" mass="48062">MDLKTGLRPRVNGTPPPDVPLADIHLDSLDFWDLDDDIRDGAFATLRREAPISFWPALELPGFTAGNGHWALTTHDDVFYASRHPEIFSSSPNITINDQTPELAEYFGSMIVLDDPRHQRLRSIVSRAFTPKVVARIEASVRERAHRLVASMIANHPDGQADLVSELAGPLPLQIICDMMGVPEEDHQRVFHWTNVILGFGDPDLATDFEEFIQVSTDIGAYATALADDRRANHHDDLTTSLVEADVDGERLTSSEIAMFFILLVVAGNETTRNAISHGLLALSRYPEEREKWWSDFDRVSPTAVEEIVRWASPVVYMRRTLTRDIELRGTKMAAGDKVSLWYCSANRDESKFADPWMFDVTRDPNPHVGFGGGGVHFCLGANLARREIKVAFDELRREMPDVVATEEPARLLSQFIHGIKRLPVAWT</sequence>
<dbReference type="GO" id="GO:0020037">
    <property type="term" value="F:heme binding"/>
    <property type="evidence" value="ECO:0007669"/>
    <property type="project" value="InterPro"/>
</dbReference>
<dbReference type="PANTHER" id="PTHR46696">
    <property type="entry name" value="P450, PUTATIVE (EUROFUNG)-RELATED"/>
    <property type="match status" value="1"/>
</dbReference>
<keyword evidence="7" id="KW-0503">Monooxygenase</keyword>
<keyword evidence="9" id="KW-1185">Reference proteome</keyword>
<gene>
    <name evidence="8" type="primary">cyp124</name>
    <name evidence="8" type="ORF">MLAC_22790</name>
</gene>
<dbReference type="GO" id="GO:0006707">
    <property type="term" value="P:cholesterol catabolic process"/>
    <property type="evidence" value="ECO:0007669"/>
    <property type="project" value="TreeGrafter"/>
</dbReference>
<evidence type="ECO:0000313" key="9">
    <source>
        <dbReference type="Proteomes" id="UP000466396"/>
    </source>
</evidence>
<evidence type="ECO:0000256" key="2">
    <source>
        <dbReference type="ARBA" id="ARBA00010617"/>
    </source>
</evidence>
<dbReference type="OrthoDB" id="5241086at2"/>
<evidence type="ECO:0000256" key="5">
    <source>
        <dbReference type="ARBA" id="ARBA00023002"/>
    </source>
</evidence>
<dbReference type="InterPro" id="IPR001128">
    <property type="entry name" value="Cyt_P450"/>
</dbReference>
<evidence type="ECO:0000256" key="6">
    <source>
        <dbReference type="ARBA" id="ARBA00023004"/>
    </source>
</evidence>
<evidence type="ECO:0000256" key="7">
    <source>
        <dbReference type="ARBA" id="ARBA00023033"/>
    </source>
</evidence>
<dbReference type="PRINTS" id="PR00359">
    <property type="entry name" value="BP450"/>
</dbReference>
<dbReference type="GO" id="GO:0008395">
    <property type="term" value="F:steroid hydroxylase activity"/>
    <property type="evidence" value="ECO:0007669"/>
    <property type="project" value="TreeGrafter"/>
</dbReference>
<dbReference type="KEGG" id="mlj:MLAC_22790"/>
<reference evidence="8 9" key="1">
    <citation type="journal article" date="2019" name="Emerg. Microbes Infect.">
        <title>Comprehensive subspecies identification of 175 nontuberculous mycobacteria species based on 7547 genomic profiles.</title>
        <authorList>
            <person name="Matsumoto Y."/>
            <person name="Kinjo T."/>
            <person name="Motooka D."/>
            <person name="Nabeya D."/>
            <person name="Jung N."/>
            <person name="Uechi K."/>
            <person name="Horii T."/>
            <person name="Iida T."/>
            <person name="Fujita J."/>
            <person name="Nakamura S."/>
        </authorList>
    </citation>
    <scope>NUCLEOTIDE SEQUENCE [LARGE SCALE GENOMIC DNA]</scope>
    <source>
        <strain evidence="8 9">JCM 15657</strain>
    </source>
</reference>
<dbReference type="GO" id="GO:0005506">
    <property type="term" value="F:iron ion binding"/>
    <property type="evidence" value="ECO:0007669"/>
    <property type="project" value="InterPro"/>
</dbReference>
<dbReference type="RefSeq" id="WP_085161807.1">
    <property type="nucleotide sequence ID" value="NZ_AP022581.1"/>
</dbReference>
<dbReference type="InterPro" id="IPR036396">
    <property type="entry name" value="Cyt_P450_sf"/>
</dbReference>
<keyword evidence="4" id="KW-0479">Metal-binding</keyword>
<keyword evidence="5" id="KW-0560">Oxidoreductase</keyword>
<evidence type="ECO:0000256" key="3">
    <source>
        <dbReference type="ARBA" id="ARBA00022617"/>
    </source>
</evidence>
<dbReference type="PANTHER" id="PTHR46696:SF4">
    <property type="entry name" value="BIOTIN BIOSYNTHESIS CYTOCHROME P450"/>
    <property type="match status" value="1"/>
</dbReference>
<proteinExistence type="inferred from homology"/>